<dbReference type="RefSeq" id="WP_283213194.1">
    <property type="nucleotide sequence ID" value="NZ_JASGBI010000001.1"/>
</dbReference>
<accession>A0ABT6XI50</accession>
<sequence>MNSKAAALIVVGVLTAAGCATHSTPSTFNRSEVGTARTVEWGTIRGLRDVTIQNDSRGVATATGAVLGGIAGSTIGGSSRANAAGAVAGAAAGGAAGNTMARGSRAGVEITVELESGRTIAVTQDGTSRDFRVGDRVHVSSDGTTTRVTR</sequence>
<keyword evidence="3" id="KW-1185">Reference proteome</keyword>
<evidence type="ECO:0000256" key="1">
    <source>
        <dbReference type="SAM" id="SignalP"/>
    </source>
</evidence>
<evidence type="ECO:0000313" key="3">
    <source>
        <dbReference type="Proteomes" id="UP001321580"/>
    </source>
</evidence>
<proteinExistence type="predicted"/>
<gene>
    <name evidence="2" type="ORF">QLQ15_13035</name>
</gene>
<protein>
    <recommendedName>
        <fullName evidence="4">Glycine zipper 2TM domain-containing protein</fullName>
    </recommendedName>
</protein>
<feature type="chain" id="PRO_5045565129" description="Glycine zipper 2TM domain-containing protein" evidence="1">
    <location>
        <begin position="23"/>
        <end position="150"/>
    </location>
</feature>
<keyword evidence="1" id="KW-0732">Signal</keyword>
<dbReference type="EMBL" id="JASGBI010000001">
    <property type="protein sequence ID" value="MDI9239829.1"/>
    <property type="molecule type" value="Genomic_DNA"/>
</dbReference>
<evidence type="ECO:0000313" key="2">
    <source>
        <dbReference type="EMBL" id="MDI9239829.1"/>
    </source>
</evidence>
<comment type="caution">
    <text evidence="2">The sequence shown here is derived from an EMBL/GenBank/DDBJ whole genome shotgun (WGS) entry which is preliminary data.</text>
</comment>
<organism evidence="2 3">
    <name type="scientific">Lysobacter stagni</name>
    <dbReference type="NCBI Taxonomy" id="3045172"/>
    <lineage>
        <taxon>Bacteria</taxon>
        <taxon>Pseudomonadati</taxon>
        <taxon>Pseudomonadota</taxon>
        <taxon>Gammaproteobacteria</taxon>
        <taxon>Lysobacterales</taxon>
        <taxon>Lysobacteraceae</taxon>
        <taxon>Lysobacter</taxon>
    </lineage>
</organism>
<reference evidence="2 3" key="1">
    <citation type="submission" date="2023-05" db="EMBL/GenBank/DDBJ databases">
        <title>Lysobacter sp. strain LF1 Genome sequencing and assembly.</title>
        <authorList>
            <person name="Jung Y."/>
        </authorList>
    </citation>
    <scope>NUCLEOTIDE SEQUENCE [LARGE SCALE GENOMIC DNA]</scope>
    <source>
        <strain evidence="2 3">LF1</strain>
    </source>
</reference>
<dbReference type="PROSITE" id="PS51257">
    <property type="entry name" value="PROKAR_LIPOPROTEIN"/>
    <property type="match status" value="1"/>
</dbReference>
<feature type="signal peptide" evidence="1">
    <location>
        <begin position="1"/>
        <end position="22"/>
    </location>
</feature>
<name>A0ABT6XI50_9GAMM</name>
<evidence type="ECO:0008006" key="4">
    <source>
        <dbReference type="Google" id="ProtNLM"/>
    </source>
</evidence>
<dbReference type="Proteomes" id="UP001321580">
    <property type="component" value="Unassembled WGS sequence"/>
</dbReference>